<proteinExistence type="predicted"/>
<evidence type="ECO:0000313" key="1">
    <source>
        <dbReference type="EMBL" id="MFN0290059.1"/>
    </source>
</evidence>
<evidence type="ECO:0000313" key="2">
    <source>
        <dbReference type="Proteomes" id="UP001517367"/>
    </source>
</evidence>
<protein>
    <submittedName>
        <fullName evidence="1">Uncharacterized protein</fullName>
    </submittedName>
</protein>
<dbReference type="Proteomes" id="UP001517367">
    <property type="component" value="Unassembled WGS sequence"/>
</dbReference>
<dbReference type="EMBL" id="SRMP02000001">
    <property type="protein sequence ID" value="MFN0290059.1"/>
    <property type="molecule type" value="Genomic_DNA"/>
</dbReference>
<organism evidence="1 2">
    <name type="scientific">Pedobacter helvus</name>
    <dbReference type="NCBI Taxonomy" id="2563444"/>
    <lineage>
        <taxon>Bacteria</taxon>
        <taxon>Pseudomonadati</taxon>
        <taxon>Bacteroidota</taxon>
        <taxon>Sphingobacteriia</taxon>
        <taxon>Sphingobacteriales</taxon>
        <taxon>Sphingobacteriaceae</taxon>
        <taxon>Pedobacter</taxon>
    </lineage>
</organism>
<gene>
    <name evidence="1" type="ORF">E5L68_001575</name>
</gene>
<comment type="caution">
    <text evidence="1">The sequence shown here is derived from an EMBL/GenBank/DDBJ whole genome shotgun (WGS) entry which is preliminary data.</text>
</comment>
<sequence length="115" mass="13078">MNKKLNKLGQILTENIVCYNELMENYREQLLPSANTLIDLLEFDEKGIAIPTTARLESIYNAQGMNDATTYVMNFIRVLAEMYTIAVSYNDAKIVEMKIGLDKLKANVNLLDEIV</sequence>
<reference evidence="1 2" key="1">
    <citation type="submission" date="2024-12" db="EMBL/GenBank/DDBJ databases">
        <authorList>
            <person name="Hu S."/>
        </authorList>
    </citation>
    <scope>NUCLEOTIDE SEQUENCE [LARGE SCALE GENOMIC DNA]</scope>
    <source>
        <strain evidence="1 2">P-25</strain>
    </source>
</reference>
<name>A0ABW9JCD5_9SPHI</name>
<dbReference type="RefSeq" id="WP_138727654.1">
    <property type="nucleotide sequence ID" value="NZ_SRMP02000001.1"/>
</dbReference>
<accession>A0ABW9JCD5</accession>
<keyword evidence="2" id="KW-1185">Reference proteome</keyword>